<dbReference type="GO" id="GO:0005694">
    <property type="term" value="C:chromosome"/>
    <property type="evidence" value="ECO:0007669"/>
    <property type="project" value="TreeGrafter"/>
</dbReference>
<organism evidence="1 2">
    <name type="scientific">Nyssa sinensis</name>
    <dbReference type="NCBI Taxonomy" id="561372"/>
    <lineage>
        <taxon>Eukaryota</taxon>
        <taxon>Viridiplantae</taxon>
        <taxon>Streptophyta</taxon>
        <taxon>Embryophyta</taxon>
        <taxon>Tracheophyta</taxon>
        <taxon>Spermatophyta</taxon>
        <taxon>Magnoliopsida</taxon>
        <taxon>eudicotyledons</taxon>
        <taxon>Gunneridae</taxon>
        <taxon>Pentapetalae</taxon>
        <taxon>asterids</taxon>
        <taxon>Cornales</taxon>
        <taxon>Nyssaceae</taxon>
        <taxon>Nyssa</taxon>
    </lineage>
</organism>
<sequence>MTELMIEGPGEATSEQDEGISLVTVKEQEMQLGSAIDLTEEEREGGGRKVVVVGLIENATSPTAPEVDPRLLKAIKSVVPHSDSDLRLAAQTLMNLMNRDHSQVRYLSLFLIDELFMRSKLFRTLLVENLDQLLALSIGFRRNLPLPAPPAVASVLRSKAIAL</sequence>
<dbReference type="OrthoDB" id="5594015at2759"/>
<dbReference type="PANTHER" id="PTHR28670:SF1">
    <property type="entry name" value="UV-STIMULATED SCAFFOLD PROTEIN A"/>
    <property type="match status" value="1"/>
</dbReference>
<name>A0A5J4ZUE8_9ASTE</name>
<dbReference type="EMBL" id="CM018049">
    <property type="protein sequence ID" value="KAA8520751.1"/>
    <property type="molecule type" value="Genomic_DNA"/>
</dbReference>
<proteinExistence type="predicted"/>
<accession>A0A5J4ZUE8</accession>
<protein>
    <submittedName>
        <fullName evidence="1">Uncharacterized protein</fullName>
    </submittedName>
</protein>
<dbReference type="InterPro" id="IPR008942">
    <property type="entry name" value="ENTH_VHS"/>
</dbReference>
<dbReference type="InterPro" id="IPR018610">
    <property type="entry name" value="UVSSA"/>
</dbReference>
<evidence type="ECO:0000313" key="2">
    <source>
        <dbReference type="Proteomes" id="UP000325577"/>
    </source>
</evidence>
<evidence type="ECO:0000313" key="1">
    <source>
        <dbReference type="EMBL" id="KAA8520751.1"/>
    </source>
</evidence>
<dbReference type="GO" id="GO:0009411">
    <property type="term" value="P:response to UV"/>
    <property type="evidence" value="ECO:0007669"/>
    <property type="project" value="InterPro"/>
</dbReference>
<dbReference type="AlphaFoldDB" id="A0A5J4ZUE8"/>
<dbReference type="SUPFAM" id="SSF48464">
    <property type="entry name" value="ENTH/VHS domain"/>
    <property type="match status" value="1"/>
</dbReference>
<dbReference type="PANTHER" id="PTHR28670">
    <property type="entry name" value="UV-STIMULATED SCAFFOLD PROTEIN A"/>
    <property type="match status" value="1"/>
</dbReference>
<gene>
    <name evidence="1" type="ORF">F0562_014977</name>
</gene>
<dbReference type="Proteomes" id="UP000325577">
    <property type="component" value="Linkage Group LG6"/>
</dbReference>
<reference evidence="1 2" key="1">
    <citation type="submission" date="2019-09" db="EMBL/GenBank/DDBJ databases">
        <title>A chromosome-level genome assembly of the Chinese tupelo Nyssa sinensis.</title>
        <authorList>
            <person name="Yang X."/>
            <person name="Kang M."/>
            <person name="Yang Y."/>
            <person name="Xiong H."/>
            <person name="Wang M."/>
            <person name="Zhang Z."/>
            <person name="Wang Z."/>
            <person name="Wu H."/>
            <person name="Ma T."/>
            <person name="Liu J."/>
            <person name="Xi Z."/>
        </authorList>
    </citation>
    <scope>NUCLEOTIDE SEQUENCE [LARGE SCALE GENOMIC DNA]</scope>
    <source>
        <strain evidence="1">J267</strain>
        <tissue evidence="1">Leaf</tissue>
    </source>
</reference>
<dbReference type="Pfam" id="PF20867">
    <property type="entry name" value="UVSSA_N"/>
    <property type="match status" value="1"/>
</dbReference>
<keyword evidence="2" id="KW-1185">Reference proteome</keyword>
<dbReference type="GO" id="GO:0006283">
    <property type="term" value="P:transcription-coupled nucleotide-excision repair"/>
    <property type="evidence" value="ECO:0007669"/>
    <property type="project" value="TreeGrafter"/>
</dbReference>
<dbReference type="InterPro" id="IPR049408">
    <property type="entry name" value="UVSSA_N_a-solenoid_rpt"/>
</dbReference>
<dbReference type="GO" id="GO:0000993">
    <property type="term" value="F:RNA polymerase II complex binding"/>
    <property type="evidence" value="ECO:0007669"/>
    <property type="project" value="TreeGrafter"/>
</dbReference>